<accession>A0A0B5J640</accession>
<evidence type="ECO:0008006" key="4">
    <source>
        <dbReference type="Google" id="ProtNLM"/>
    </source>
</evidence>
<protein>
    <recommendedName>
        <fullName evidence="4">Transmembrane protein</fullName>
    </recommendedName>
</protein>
<proteinExistence type="predicted"/>
<keyword evidence="1" id="KW-1133">Transmembrane helix</keyword>
<evidence type="ECO:0000313" key="2">
    <source>
        <dbReference type="EMBL" id="AJF97160.1"/>
    </source>
</evidence>
<keyword evidence="1" id="KW-0812">Transmembrane</keyword>
<dbReference type="EMBL" id="KP136319">
    <property type="protein sequence ID" value="AJF97160.1"/>
    <property type="molecule type" value="Genomic_DNA"/>
</dbReference>
<feature type="transmembrane region" description="Helical" evidence="1">
    <location>
        <begin position="164"/>
        <end position="183"/>
    </location>
</feature>
<keyword evidence="1" id="KW-0472">Membrane</keyword>
<evidence type="ECO:0000256" key="1">
    <source>
        <dbReference type="SAM" id="Phobius"/>
    </source>
</evidence>
<dbReference type="GeneID" id="23462077"/>
<dbReference type="KEGG" id="vg:23462077"/>
<sequence>MGANHHFFCARWRFPSSFFFDSPVDRKPHLADPLLFFFVSFKNLFFCALCRCCLSFFFFSLAWSIAATSPRTQVCCGVGSRFFVMGAYARARASGPSVSCLRVLRFFVGTKRLFFSFFLCRRHPTRKKKDSGGAKPTMPFQAHIKAIGRSGRTDPLEQARRRRVRCCCCYCCCCLLLLLLLSGDQSRELAHLRYHVATPATDPRMDAYWS</sequence>
<organism evidence="2 3">
    <name type="scientific">Pandoravirus inopinatum</name>
    <dbReference type="NCBI Taxonomy" id="1605721"/>
    <lineage>
        <taxon>Viruses</taxon>
        <taxon>Pandoravirus</taxon>
    </lineage>
</organism>
<feature type="transmembrane region" description="Helical" evidence="1">
    <location>
        <begin position="34"/>
        <end position="62"/>
    </location>
</feature>
<name>A0A0B5J640_9VIRU</name>
<dbReference type="RefSeq" id="YP_009119395.1">
    <property type="nucleotide sequence ID" value="NC_026440.1"/>
</dbReference>
<evidence type="ECO:0000313" key="3">
    <source>
        <dbReference type="Proteomes" id="UP000202511"/>
    </source>
</evidence>
<reference evidence="2 3" key="1">
    <citation type="journal article" date="2015" name="Parasitol. Res.">
        <title>Viruses in close associations with free-living amoebae.</title>
        <authorList>
            <person name="Scheid P."/>
        </authorList>
    </citation>
    <scope>NUCLEOTIDE SEQUENCE [LARGE SCALE GENOMIC DNA]</scope>
    <source>
        <strain evidence="2">KlaHel</strain>
    </source>
</reference>
<dbReference type="Proteomes" id="UP000202511">
    <property type="component" value="Segment"/>
</dbReference>